<reference evidence="3 4" key="1">
    <citation type="submission" date="2019-03" db="EMBL/GenBank/DDBJ databases">
        <title>Genomic Encyclopedia of Type Strains, Phase III (KMG-III): the genomes of soil and plant-associated and newly described type strains.</title>
        <authorList>
            <person name="Whitman W."/>
        </authorList>
    </citation>
    <scope>NUCLEOTIDE SEQUENCE [LARGE SCALE GENOMIC DNA]</scope>
    <source>
        <strain evidence="3 4">CGMCC 1.12802</strain>
    </source>
</reference>
<feature type="domain" description="YARHG" evidence="2">
    <location>
        <begin position="22"/>
        <end position="104"/>
    </location>
</feature>
<dbReference type="InterPro" id="IPR025582">
    <property type="entry name" value="YARHG_dom"/>
</dbReference>
<feature type="signal peptide" evidence="1">
    <location>
        <begin position="1"/>
        <end position="20"/>
    </location>
</feature>
<dbReference type="EMBL" id="SOEO01000001">
    <property type="protein sequence ID" value="TDX86554.1"/>
    <property type="molecule type" value="Genomic_DNA"/>
</dbReference>
<evidence type="ECO:0000259" key="2">
    <source>
        <dbReference type="SMART" id="SM01324"/>
    </source>
</evidence>
<keyword evidence="4" id="KW-1185">Reference proteome</keyword>
<dbReference type="Pfam" id="PF13308">
    <property type="entry name" value="YARHG"/>
    <property type="match status" value="1"/>
</dbReference>
<name>A0A4R8IA59_9FLAO</name>
<feature type="chain" id="PRO_5020906597" evidence="1">
    <location>
        <begin position="21"/>
        <end position="245"/>
    </location>
</feature>
<sequence>MKNTILISLILMLFAPFHKAQTLKNCSDCATRLIKPEQISELNLEEIRILTNEIYARNGYEFENGRFQEYFESKPWYSNKKNNKSISLNAIEKQNTTLLQSRTKILKAEKDLIINQLKSFKALVLADKTNELKTQFNFTYNPQDGKENSKLLKEVFSKINLDDVNYYKNKGLHSVKVDNGFVQILYEVSLEDQSVNLYYNYMTHSKIIEGFDEFSDYHSETEFMYNWQFELKNKRLEFIRLVIAG</sequence>
<dbReference type="Gene3D" id="1.20.58.1690">
    <property type="match status" value="1"/>
</dbReference>
<protein>
    <submittedName>
        <fullName evidence="3">YARHG domain-containing protein</fullName>
    </submittedName>
</protein>
<gene>
    <name evidence="3" type="ORF">B0I22_0688</name>
</gene>
<evidence type="ECO:0000313" key="3">
    <source>
        <dbReference type="EMBL" id="TDX86554.1"/>
    </source>
</evidence>
<keyword evidence="1" id="KW-0732">Signal</keyword>
<dbReference type="SMART" id="SM01324">
    <property type="entry name" value="YARHG"/>
    <property type="match status" value="1"/>
</dbReference>
<evidence type="ECO:0000313" key="4">
    <source>
        <dbReference type="Proteomes" id="UP000295313"/>
    </source>
</evidence>
<dbReference type="AlphaFoldDB" id="A0A4R8IA59"/>
<dbReference type="Proteomes" id="UP000295313">
    <property type="component" value="Unassembled WGS sequence"/>
</dbReference>
<proteinExistence type="predicted"/>
<comment type="caution">
    <text evidence="3">The sequence shown here is derived from an EMBL/GenBank/DDBJ whole genome shotgun (WGS) entry which is preliminary data.</text>
</comment>
<evidence type="ECO:0000256" key="1">
    <source>
        <dbReference type="SAM" id="SignalP"/>
    </source>
</evidence>
<dbReference type="InterPro" id="IPR038434">
    <property type="entry name" value="YARHG_sf"/>
</dbReference>
<organism evidence="3 4">
    <name type="scientific">Epilithonimonas xixisoli</name>
    <dbReference type="NCBI Taxonomy" id="1476462"/>
    <lineage>
        <taxon>Bacteria</taxon>
        <taxon>Pseudomonadati</taxon>
        <taxon>Bacteroidota</taxon>
        <taxon>Flavobacteriia</taxon>
        <taxon>Flavobacteriales</taxon>
        <taxon>Weeksellaceae</taxon>
        <taxon>Chryseobacterium group</taxon>
        <taxon>Epilithonimonas</taxon>
    </lineage>
</organism>
<accession>A0A4R8IA59</accession>